<dbReference type="EMBL" id="ABJB010025933">
    <property type="status" value="NOT_ANNOTATED_CDS"/>
    <property type="molecule type" value="Genomic_DNA"/>
</dbReference>
<dbReference type="VEuPathDB" id="VectorBase:ISCP_022926"/>
<proteinExistence type="predicted"/>
<sequence length="127" mass="14662">AEQQALIDNLGRRPLRLAGDGLSDSPGFSSLYGAYYLFETTVNRIIHLELVKSTGVKSSCHMKLEELDRSLTYLTKEDLTVEVIVTDRYVQVSVYMKQEHPLIQHCLDLWHISKARLRRNNPVDRIY</sequence>
<keyword evidence="2" id="KW-1185">Reference proteome</keyword>
<reference evidence="1" key="2">
    <citation type="submission" date="2020-05" db="UniProtKB">
        <authorList>
            <consortium name="EnsemblMetazoa"/>
        </authorList>
    </citation>
    <scope>IDENTIFICATION</scope>
    <source>
        <strain evidence="1">wikel</strain>
    </source>
</reference>
<dbReference type="VEuPathDB" id="VectorBase:ISCI007329"/>
<accession>A0A1S4L1A2</accession>
<protein>
    <submittedName>
        <fullName evidence="1">Uncharacterized protein</fullName>
    </submittedName>
</protein>
<dbReference type="OrthoDB" id="6616463at2759"/>
<dbReference type="PANTHER" id="PTHR31751">
    <property type="entry name" value="SI:CH211-108C17.2-RELATED-RELATED"/>
    <property type="match status" value="1"/>
</dbReference>
<reference evidence="2" key="1">
    <citation type="submission" date="2008-03" db="EMBL/GenBank/DDBJ databases">
        <title>Annotation of Ixodes scapularis.</title>
        <authorList>
            <consortium name="Ixodes scapularis Genome Project Consortium"/>
            <person name="Caler E."/>
            <person name="Hannick L.I."/>
            <person name="Bidwell S."/>
            <person name="Joardar V."/>
            <person name="Thiagarajan M."/>
            <person name="Amedeo P."/>
            <person name="Galinsky K.J."/>
            <person name="Schobel S."/>
            <person name="Inman J."/>
            <person name="Hostetler J."/>
            <person name="Miller J."/>
            <person name="Hammond M."/>
            <person name="Megy K."/>
            <person name="Lawson D."/>
            <person name="Kodira C."/>
            <person name="Sutton G."/>
            <person name="Meyer J."/>
            <person name="Hill C.A."/>
            <person name="Birren B."/>
            <person name="Nene V."/>
            <person name="Collins F."/>
            <person name="Alarcon-Chaidez F."/>
            <person name="Wikel S."/>
            <person name="Strausberg R."/>
        </authorList>
    </citation>
    <scope>NUCLEOTIDE SEQUENCE [LARGE SCALE GENOMIC DNA]</scope>
    <source>
        <strain evidence="2">Wikel</strain>
    </source>
</reference>
<organism evidence="1 2">
    <name type="scientific">Ixodes scapularis</name>
    <name type="common">Black-legged tick</name>
    <name type="synonym">Deer tick</name>
    <dbReference type="NCBI Taxonomy" id="6945"/>
    <lineage>
        <taxon>Eukaryota</taxon>
        <taxon>Metazoa</taxon>
        <taxon>Ecdysozoa</taxon>
        <taxon>Arthropoda</taxon>
        <taxon>Chelicerata</taxon>
        <taxon>Arachnida</taxon>
        <taxon>Acari</taxon>
        <taxon>Parasitiformes</taxon>
        <taxon>Ixodida</taxon>
        <taxon>Ixodoidea</taxon>
        <taxon>Ixodidae</taxon>
        <taxon>Ixodinae</taxon>
        <taxon>Ixodes</taxon>
    </lineage>
</organism>
<dbReference type="Proteomes" id="UP000001555">
    <property type="component" value="Unassembled WGS sequence"/>
</dbReference>
<name>A0A1S4L1A2_IXOSC</name>
<dbReference type="EnsemblMetazoa" id="ISCW007329-RA">
    <property type="protein sequence ID" value="ISCW007329-PA"/>
    <property type="gene ID" value="ISCW007329"/>
</dbReference>
<evidence type="ECO:0000313" key="1">
    <source>
        <dbReference type="EnsemblMetazoa" id="ISCW007329-PA"/>
    </source>
</evidence>
<dbReference type="EMBL" id="ABJB010169938">
    <property type="status" value="NOT_ANNOTATED_CDS"/>
    <property type="molecule type" value="Genomic_DNA"/>
</dbReference>
<dbReference type="PANTHER" id="PTHR31751:SF42">
    <property type="entry name" value="PROTEIN CBG10204"/>
    <property type="match status" value="1"/>
</dbReference>
<dbReference type="AlphaFoldDB" id="A0A1S4L1A2"/>
<dbReference type="VEuPathDB" id="VectorBase:ISCW007329"/>
<dbReference type="InParanoid" id="A0A1S4L1A2"/>
<evidence type="ECO:0000313" key="2">
    <source>
        <dbReference type="Proteomes" id="UP000001555"/>
    </source>
</evidence>